<evidence type="ECO:0000313" key="1">
    <source>
        <dbReference type="EMBL" id="MBV7273128.1"/>
    </source>
</evidence>
<dbReference type="AlphaFoldDB" id="A0A949TVD5"/>
<name>A0A949TVD5_9CLOT</name>
<dbReference type="RefSeq" id="WP_218320160.1">
    <property type="nucleotide sequence ID" value="NZ_JAEEGC010000038.1"/>
</dbReference>
<organism evidence="1 2">
    <name type="scientific">Clostridium thailandense</name>
    <dbReference type="NCBI Taxonomy" id="2794346"/>
    <lineage>
        <taxon>Bacteria</taxon>
        <taxon>Bacillati</taxon>
        <taxon>Bacillota</taxon>
        <taxon>Clostridia</taxon>
        <taxon>Eubacteriales</taxon>
        <taxon>Clostridiaceae</taxon>
        <taxon>Clostridium</taxon>
    </lineage>
</organism>
<protein>
    <submittedName>
        <fullName evidence="1">Uncharacterized protein</fullName>
    </submittedName>
</protein>
<accession>A0A949TVD5</accession>
<proteinExistence type="predicted"/>
<dbReference type="EMBL" id="JAEEGC010000038">
    <property type="protein sequence ID" value="MBV7273128.1"/>
    <property type="molecule type" value="Genomic_DNA"/>
</dbReference>
<reference evidence="1" key="1">
    <citation type="submission" date="2020-12" db="EMBL/GenBank/DDBJ databases">
        <title>Clostridium thailandense sp. nov., a novel acetogenic bacterium isolated from peat land soil in Thailand.</title>
        <authorList>
            <person name="Chaikitkaew S."/>
            <person name="Birkeland N.K."/>
        </authorList>
    </citation>
    <scope>NUCLEOTIDE SEQUENCE</scope>
    <source>
        <strain evidence="1">PL3</strain>
    </source>
</reference>
<gene>
    <name evidence="1" type="ORF">I6U48_09425</name>
</gene>
<dbReference type="Proteomes" id="UP000694308">
    <property type="component" value="Unassembled WGS sequence"/>
</dbReference>
<comment type="caution">
    <text evidence="1">The sequence shown here is derived from an EMBL/GenBank/DDBJ whole genome shotgun (WGS) entry which is preliminary data.</text>
</comment>
<evidence type="ECO:0000313" key="2">
    <source>
        <dbReference type="Proteomes" id="UP000694308"/>
    </source>
</evidence>
<sequence>MRRRRNNPSKDTIIKSINNDIHVIDKEDILVMFNDKENGTRGKFKLFK</sequence>
<keyword evidence="2" id="KW-1185">Reference proteome</keyword>